<evidence type="ECO:0000313" key="2">
    <source>
        <dbReference type="Proteomes" id="UP001501758"/>
    </source>
</evidence>
<dbReference type="Proteomes" id="UP001501758">
    <property type="component" value="Unassembled WGS sequence"/>
</dbReference>
<protein>
    <submittedName>
        <fullName evidence="1">Uncharacterized protein</fullName>
    </submittedName>
</protein>
<comment type="caution">
    <text evidence="1">The sequence shown here is derived from an EMBL/GenBank/DDBJ whole genome shotgun (WGS) entry which is preliminary data.</text>
</comment>
<organism evidence="1 2">
    <name type="scientific">Aquimarina litoralis</name>
    <dbReference type="NCBI Taxonomy" id="584605"/>
    <lineage>
        <taxon>Bacteria</taxon>
        <taxon>Pseudomonadati</taxon>
        <taxon>Bacteroidota</taxon>
        <taxon>Flavobacteriia</taxon>
        <taxon>Flavobacteriales</taxon>
        <taxon>Flavobacteriaceae</taxon>
        <taxon>Aquimarina</taxon>
    </lineage>
</organism>
<name>A0ABN1J1G1_9FLAO</name>
<evidence type="ECO:0000313" key="1">
    <source>
        <dbReference type="EMBL" id="GAA0725774.1"/>
    </source>
</evidence>
<sequence length="79" mass="9145">MKTLKKTLEDIDNVKLLTKKQQKDIKASSSGISYYYRECAYYINGPVFCSFRGKRFHSHSYGSSYGCFYGGRDQEIACY</sequence>
<dbReference type="RefSeq" id="WP_343913267.1">
    <property type="nucleotide sequence ID" value="NZ_BAAAGE010000003.1"/>
</dbReference>
<accession>A0ABN1J1G1</accession>
<reference evidence="1 2" key="1">
    <citation type="journal article" date="2019" name="Int. J. Syst. Evol. Microbiol.">
        <title>The Global Catalogue of Microorganisms (GCM) 10K type strain sequencing project: providing services to taxonomists for standard genome sequencing and annotation.</title>
        <authorList>
            <consortium name="The Broad Institute Genomics Platform"/>
            <consortium name="The Broad Institute Genome Sequencing Center for Infectious Disease"/>
            <person name="Wu L."/>
            <person name="Ma J."/>
        </authorList>
    </citation>
    <scope>NUCLEOTIDE SEQUENCE [LARGE SCALE GENOMIC DNA]</scope>
    <source>
        <strain evidence="1 2">JCM 15974</strain>
    </source>
</reference>
<proteinExistence type="predicted"/>
<gene>
    <name evidence="1" type="ORF">GCM10009430_31950</name>
</gene>
<keyword evidence="2" id="KW-1185">Reference proteome</keyword>
<dbReference type="EMBL" id="BAAAGE010000003">
    <property type="protein sequence ID" value="GAA0725774.1"/>
    <property type="molecule type" value="Genomic_DNA"/>
</dbReference>